<dbReference type="Gene3D" id="3.40.30.10">
    <property type="entry name" value="Glutaredoxin"/>
    <property type="match status" value="1"/>
</dbReference>
<gene>
    <name evidence="8" type="ORF">A2118_00225</name>
</gene>
<keyword evidence="3" id="KW-0560">Oxidoreductase</keyword>
<reference evidence="8 9" key="1">
    <citation type="journal article" date="2016" name="Nat. Commun.">
        <title>Thousands of microbial genomes shed light on interconnected biogeochemical processes in an aquifer system.</title>
        <authorList>
            <person name="Anantharaman K."/>
            <person name="Brown C.T."/>
            <person name="Hug L.A."/>
            <person name="Sharon I."/>
            <person name="Castelle C.J."/>
            <person name="Probst A.J."/>
            <person name="Thomas B.C."/>
            <person name="Singh A."/>
            <person name="Wilkins M.J."/>
            <person name="Karaoz U."/>
            <person name="Brodie E.L."/>
            <person name="Williams K.H."/>
            <person name="Hubbard S.S."/>
            <person name="Banfield J.F."/>
        </authorList>
    </citation>
    <scope>NUCLEOTIDE SEQUENCE [LARGE SCALE GENOMIC DNA]</scope>
</reference>
<evidence type="ECO:0000256" key="4">
    <source>
        <dbReference type="ARBA" id="ARBA00023157"/>
    </source>
</evidence>
<feature type="transmembrane region" description="Helical" evidence="6">
    <location>
        <begin position="10"/>
        <end position="28"/>
    </location>
</feature>
<keyword evidence="2" id="KW-0732">Signal</keyword>
<dbReference type="GO" id="GO:0016491">
    <property type="term" value="F:oxidoreductase activity"/>
    <property type="evidence" value="ECO:0007669"/>
    <property type="project" value="UniProtKB-KW"/>
</dbReference>
<dbReference type="InterPro" id="IPR012336">
    <property type="entry name" value="Thioredoxin-like_fold"/>
</dbReference>
<name>A0A1F6BSD0_9BACT</name>
<evidence type="ECO:0000313" key="9">
    <source>
        <dbReference type="Proteomes" id="UP000179014"/>
    </source>
</evidence>
<dbReference type="InterPro" id="IPR013766">
    <property type="entry name" value="Thioredoxin_domain"/>
</dbReference>
<evidence type="ECO:0000256" key="5">
    <source>
        <dbReference type="ARBA" id="ARBA00023284"/>
    </source>
</evidence>
<sequence>METNEQNSKFLPLAVIVAGVLIAGAVVWNGSRPPTAPTGAAPAGNGAAPTIAVDIKNLKASNDPFIGNANAPVTIAFWSDFQCPFCKKFELETFPQIVKDYVDTGKIKVVFLDFTFLGQDSVAAAIYSHAIWKLYPAQYMDWRTAMYIAQDDEGDQGFGDAESIDKLNATIPGIDAVKVAADVKANTATYQAMIDADRAEAQKAGVNATPAVLVGKQVILGAYPFPTFKTAIDAVLK</sequence>
<keyword evidence="4" id="KW-1015">Disulfide bond</keyword>
<keyword evidence="6" id="KW-1133">Transmembrane helix</keyword>
<comment type="caution">
    <text evidence="8">The sequence shown here is derived from an EMBL/GenBank/DDBJ whole genome shotgun (WGS) entry which is preliminary data.</text>
</comment>
<comment type="similarity">
    <text evidence="1">Belongs to the thioredoxin family. DsbA subfamily.</text>
</comment>
<evidence type="ECO:0000256" key="6">
    <source>
        <dbReference type="SAM" id="Phobius"/>
    </source>
</evidence>
<dbReference type="PANTHER" id="PTHR13887:SF14">
    <property type="entry name" value="DISULFIDE BOND FORMATION PROTEIN D"/>
    <property type="match status" value="1"/>
</dbReference>
<keyword evidence="5" id="KW-0676">Redox-active center</keyword>
<evidence type="ECO:0000256" key="2">
    <source>
        <dbReference type="ARBA" id="ARBA00022729"/>
    </source>
</evidence>
<dbReference type="EMBL" id="MFKN01000040">
    <property type="protein sequence ID" value="OGG39834.1"/>
    <property type="molecule type" value="Genomic_DNA"/>
</dbReference>
<dbReference type="AlphaFoldDB" id="A0A1F6BSD0"/>
<dbReference type="Pfam" id="PF13462">
    <property type="entry name" value="Thioredoxin_4"/>
    <property type="match status" value="1"/>
</dbReference>
<dbReference type="STRING" id="1798474.A2118_00225"/>
<evidence type="ECO:0000259" key="7">
    <source>
        <dbReference type="PROSITE" id="PS51352"/>
    </source>
</evidence>
<proteinExistence type="inferred from homology"/>
<dbReference type="Proteomes" id="UP000179014">
    <property type="component" value="Unassembled WGS sequence"/>
</dbReference>
<dbReference type="PANTHER" id="PTHR13887">
    <property type="entry name" value="GLUTATHIONE S-TRANSFERASE KAPPA"/>
    <property type="match status" value="1"/>
</dbReference>
<evidence type="ECO:0000313" key="8">
    <source>
        <dbReference type="EMBL" id="OGG39834.1"/>
    </source>
</evidence>
<organism evidence="8 9">
    <name type="scientific">Candidatus Kaiserbacteria bacterium GWA2_50_9</name>
    <dbReference type="NCBI Taxonomy" id="1798474"/>
    <lineage>
        <taxon>Bacteria</taxon>
        <taxon>Candidatus Kaiseribacteriota</taxon>
    </lineage>
</organism>
<protein>
    <recommendedName>
        <fullName evidence="7">Thioredoxin domain-containing protein</fullName>
    </recommendedName>
</protein>
<dbReference type="InterPro" id="IPR036249">
    <property type="entry name" value="Thioredoxin-like_sf"/>
</dbReference>
<dbReference type="PROSITE" id="PS51352">
    <property type="entry name" value="THIOREDOXIN_2"/>
    <property type="match status" value="1"/>
</dbReference>
<feature type="domain" description="Thioredoxin" evidence="7">
    <location>
        <begin position="30"/>
        <end position="237"/>
    </location>
</feature>
<evidence type="ECO:0000256" key="3">
    <source>
        <dbReference type="ARBA" id="ARBA00023002"/>
    </source>
</evidence>
<keyword evidence="6" id="KW-0812">Transmembrane</keyword>
<evidence type="ECO:0000256" key="1">
    <source>
        <dbReference type="ARBA" id="ARBA00005791"/>
    </source>
</evidence>
<keyword evidence="6" id="KW-0472">Membrane</keyword>
<accession>A0A1F6BSD0</accession>
<dbReference type="SUPFAM" id="SSF52833">
    <property type="entry name" value="Thioredoxin-like"/>
    <property type="match status" value="1"/>
</dbReference>